<dbReference type="OrthoDB" id="3061561at2759"/>
<proteinExistence type="predicted"/>
<feature type="chain" id="PRO_5016242999" evidence="2">
    <location>
        <begin position="20"/>
        <end position="270"/>
    </location>
</feature>
<name>A0A319DUT0_9EURO</name>
<keyword evidence="4" id="KW-1185">Reference proteome</keyword>
<evidence type="ECO:0000313" key="3">
    <source>
        <dbReference type="EMBL" id="PYH91858.1"/>
    </source>
</evidence>
<gene>
    <name evidence="3" type="ORF">BO71DRAFT_458866</name>
</gene>
<dbReference type="EMBL" id="KZ825932">
    <property type="protein sequence ID" value="PYH91858.1"/>
    <property type="molecule type" value="Genomic_DNA"/>
</dbReference>
<sequence length="270" mass="30139">MFSSLQIYSICILLSSATAFTTFDSECSVPMVQVNFVSSPDTRGTLQILWSSLFTIFACTWTVLNLNVPALPEDRPNSRFSVERAKWLYRKHRSAIGWFLITLFAPEVTLSKYSDDTLNAYLIGNNHHKTIEEGGLDPNACHVCQYGWLRAEAGRFRSGNSITTGATLTGSRRRGNRHPARWRSQIHSLDPLTGYHPILLSGSKRGSGWPAGYQSQICSLEPLKEDPSILADSRRGDKSSAGYRSPNSNISFNPPTGDSVFNLWPFLRQC</sequence>
<reference evidence="3 4" key="1">
    <citation type="submission" date="2018-02" db="EMBL/GenBank/DDBJ databases">
        <title>The genomes of Aspergillus section Nigri reveals drivers in fungal speciation.</title>
        <authorList>
            <consortium name="DOE Joint Genome Institute"/>
            <person name="Vesth T.C."/>
            <person name="Nybo J."/>
            <person name="Theobald S."/>
            <person name="Brandl J."/>
            <person name="Frisvad J.C."/>
            <person name="Nielsen K.F."/>
            <person name="Lyhne E.K."/>
            <person name="Kogle M.E."/>
            <person name="Kuo A."/>
            <person name="Riley R."/>
            <person name="Clum A."/>
            <person name="Nolan M."/>
            <person name="Lipzen A."/>
            <person name="Salamov A."/>
            <person name="Henrissat B."/>
            <person name="Wiebenga A."/>
            <person name="De vries R.P."/>
            <person name="Grigoriev I.V."/>
            <person name="Mortensen U.H."/>
            <person name="Andersen M.R."/>
            <person name="Baker S.E."/>
        </authorList>
    </citation>
    <scope>NUCLEOTIDE SEQUENCE [LARGE SCALE GENOMIC DNA]</scope>
    <source>
        <strain evidence="3 4">CBS 707.79</strain>
    </source>
</reference>
<dbReference type="Proteomes" id="UP000247810">
    <property type="component" value="Unassembled WGS sequence"/>
</dbReference>
<evidence type="ECO:0000256" key="1">
    <source>
        <dbReference type="SAM" id="MobiDB-lite"/>
    </source>
</evidence>
<accession>A0A319DUT0</accession>
<feature type="signal peptide" evidence="2">
    <location>
        <begin position="1"/>
        <end position="19"/>
    </location>
</feature>
<dbReference type="PANTHER" id="PTHR35043:SF7">
    <property type="entry name" value="TRANSCRIPTION FACTOR DOMAIN-CONTAINING PROTEIN"/>
    <property type="match status" value="1"/>
</dbReference>
<dbReference type="AlphaFoldDB" id="A0A319DUT0"/>
<keyword evidence="2" id="KW-0732">Signal</keyword>
<protein>
    <submittedName>
        <fullName evidence="3">Uncharacterized protein</fullName>
    </submittedName>
</protein>
<organism evidence="3 4">
    <name type="scientific">Aspergillus ellipticus CBS 707.79</name>
    <dbReference type="NCBI Taxonomy" id="1448320"/>
    <lineage>
        <taxon>Eukaryota</taxon>
        <taxon>Fungi</taxon>
        <taxon>Dikarya</taxon>
        <taxon>Ascomycota</taxon>
        <taxon>Pezizomycotina</taxon>
        <taxon>Eurotiomycetes</taxon>
        <taxon>Eurotiomycetidae</taxon>
        <taxon>Eurotiales</taxon>
        <taxon>Aspergillaceae</taxon>
        <taxon>Aspergillus</taxon>
        <taxon>Aspergillus subgen. Circumdati</taxon>
    </lineage>
</organism>
<dbReference type="PANTHER" id="PTHR35043">
    <property type="entry name" value="TRANSCRIPTION FACTOR DOMAIN-CONTAINING PROTEIN"/>
    <property type="match status" value="1"/>
</dbReference>
<dbReference type="STRING" id="1448320.A0A319DUT0"/>
<evidence type="ECO:0000313" key="4">
    <source>
        <dbReference type="Proteomes" id="UP000247810"/>
    </source>
</evidence>
<dbReference type="VEuPathDB" id="FungiDB:BO71DRAFT_458866"/>
<feature type="compositionally biased region" description="Basic and acidic residues" evidence="1">
    <location>
        <begin position="229"/>
        <end position="238"/>
    </location>
</feature>
<feature type="region of interest" description="Disordered" evidence="1">
    <location>
        <begin position="229"/>
        <end position="251"/>
    </location>
</feature>
<evidence type="ECO:0000256" key="2">
    <source>
        <dbReference type="SAM" id="SignalP"/>
    </source>
</evidence>